<evidence type="ECO:0000256" key="1">
    <source>
        <dbReference type="SAM" id="Phobius"/>
    </source>
</evidence>
<feature type="transmembrane region" description="Helical" evidence="1">
    <location>
        <begin position="35"/>
        <end position="53"/>
    </location>
</feature>
<evidence type="ECO:0000313" key="3">
    <source>
        <dbReference type="Proteomes" id="UP001595733"/>
    </source>
</evidence>
<evidence type="ECO:0000313" key="2">
    <source>
        <dbReference type="EMBL" id="MFC4355208.1"/>
    </source>
</evidence>
<evidence type="ECO:0008006" key="4">
    <source>
        <dbReference type="Google" id="ProtNLM"/>
    </source>
</evidence>
<name>A0ABV8UV60_9BACL</name>
<accession>A0ABV8UV60</accession>
<dbReference type="Proteomes" id="UP001595733">
    <property type="component" value="Unassembled WGS sequence"/>
</dbReference>
<keyword evidence="1" id="KW-1133">Transmembrane helix</keyword>
<dbReference type="RefSeq" id="WP_378141608.1">
    <property type="nucleotide sequence ID" value="NZ_JBHSEF010000022.1"/>
</dbReference>
<dbReference type="EMBL" id="JBHSEF010000022">
    <property type="protein sequence ID" value="MFC4355208.1"/>
    <property type="molecule type" value="Genomic_DNA"/>
</dbReference>
<feature type="transmembrane region" description="Helical" evidence="1">
    <location>
        <begin position="65"/>
        <end position="89"/>
    </location>
</feature>
<reference evidence="3" key="1">
    <citation type="journal article" date="2019" name="Int. J. Syst. Evol. Microbiol.">
        <title>The Global Catalogue of Microorganisms (GCM) 10K type strain sequencing project: providing services to taxonomists for standard genome sequencing and annotation.</title>
        <authorList>
            <consortium name="The Broad Institute Genomics Platform"/>
            <consortium name="The Broad Institute Genome Sequencing Center for Infectious Disease"/>
            <person name="Wu L."/>
            <person name="Ma J."/>
        </authorList>
    </citation>
    <scope>NUCLEOTIDE SEQUENCE [LARGE SCALE GENOMIC DNA]</scope>
    <source>
        <strain evidence="3">CCUG 50353</strain>
    </source>
</reference>
<keyword evidence="1" id="KW-0812">Transmembrane</keyword>
<keyword evidence="1" id="KW-0472">Membrane</keyword>
<keyword evidence="3" id="KW-1185">Reference proteome</keyword>
<feature type="transmembrane region" description="Helical" evidence="1">
    <location>
        <begin position="9"/>
        <end position="29"/>
    </location>
</feature>
<proteinExistence type="predicted"/>
<sequence>MSNLRVAKIIALIFEVVLAIPILGGSIVIMSGYSALGVAFIIHLVVFILALKMHGAKLGSIFGMVTSLIAWIPGIGWLFHTITAIVYAVEVLTRKE</sequence>
<gene>
    <name evidence="2" type="ORF">ACFO0S_09130</name>
</gene>
<comment type="caution">
    <text evidence="2">The sequence shown here is derived from an EMBL/GenBank/DDBJ whole genome shotgun (WGS) entry which is preliminary data.</text>
</comment>
<organism evidence="2 3">
    <name type="scientific">Chryseomicrobium palamuruense</name>
    <dbReference type="NCBI Taxonomy" id="682973"/>
    <lineage>
        <taxon>Bacteria</taxon>
        <taxon>Bacillati</taxon>
        <taxon>Bacillota</taxon>
        <taxon>Bacilli</taxon>
        <taxon>Bacillales</taxon>
        <taxon>Caryophanaceae</taxon>
        <taxon>Chryseomicrobium</taxon>
    </lineage>
</organism>
<protein>
    <recommendedName>
        <fullName evidence="4">DUF4233 domain-containing protein</fullName>
    </recommendedName>
</protein>